<evidence type="ECO:0000313" key="17">
    <source>
        <dbReference type="EMBL" id="EFU74132.1"/>
    </source>
</evidence>
<keyword evidence="7" id="KW-0133">Cell shape</keyword>
<evidence type="ECO:0000256" key="12">
    <source>
        <dbReference type="ARBA" id="ARBA00023316"/>
    </source>
</evidence>
<evidence type="ECO:0000256" key="7">
    <source>
        <dbReference type="ARBA" id="ARBA00022960"/>
    </source>
</evidence>
<keyword evidence="11" id="KW-0511">Multifunctional enzyme</keyword>
<keyword evidence="9 15" id="KW-1133">Transmembrane helix</keyword>
<dbReference type="HOGENOM" id="CLU_006354_2_0_9"/>
<dbReference type="InterPro" id="IPR036950">
    <property type="entry name" value="PBP_transglycosylase"/>
</dbReference>
<protein>
    <submittedName>
        <fullName evidence="17">Transglycosylase</fullName>
        <ecNumber evidence="17">2.4.1.129</ecNumber>
    </submittedName>
</protein>
<dbReference type="GO" id="GO:0009252">
    <property type="term" value="P:peptidoglycan biosynthetic process"/>
    <property type="evidence" value="ECO:0007669"/>
    <property type="project" value="UniProtKB-KW"/>
</dbReference>
<dbReference type="Pfam" id="PF00912">
    <property type="entry name" value="Transgly"/>
    <property type="match status" value="1"/>
</dbReference>
<dbReference type="EMBL" id="AEPV01000037">
    <property type="protein sequence ID" value="EFU74132.1"/>
    <property type="molecule type" value="Genomic_DNA"/>
</dbReference>
<name>E6LFA5_ENTI1</name>
<evidence type="ECO:0000256" key="3">
    <source>
        <dbReference type="ARBA" id="ARBA00022670"/>
    </source>
</evidence>
<dbReference type="AlphaFoldDB" id="E6LFA5"/>
<dbReference type="GO" id="GO:0071555">
    <property type="term" value="P:cell wall organization"/>
    <property type="evidence" value="ECO:0007669"/>
    <property type="project" value="UniProtKB-KW"/>
</dbReference>
<feature type="transmembrane region" description="Helical" evidence="15">
    <location>
        <begin position="35"/>
        <end position="60"/>
    </location>
</feature>
<dbReference type="EC" id="2.4.1.129" evidence="17"/>
<keyword evidence="3" id="KW-0645">Protease</keyword>
<evidence type="ECO:0000256" key="10">
    <source>
        <dbReference type="ARBA" id="ARBA00023136"/>
    </source>
</evidence>
<organism evidence="17 18">
    <name type="scientific">Enterococcus italicus (strain DSM 15952 / CCUG 50447 / LMG 22039 / TP 1.5)</name>
    <dbReference type="NCBI Taxonomy" id="888064"/>
    <lineage>
        <taxon>Bacteria</taxon>
        <taxon>Bacillati</taxon>
        <taxon>Bacillota</taxon>
        <taxon>Bacilli</taxon>
        <taxon>Lactobacillales</taxon>
        <taxon>Enterococcaceae</taxon>
        <taxon>Enterococcus</taxon>
    </lineage>
</organism>
<dbReference type="InterPro" id="IPR001264">
    <property type="entry name" value="Glyco_trans_51"/>
</dbReference>
<sequence>MTFLAQKPKKNNKSQSATHGVLFYTNVVVRVLQSLFLVIVSLIVLAGAFGLGIGTGYFAYLVEDTELPSKETMNQELGNLSQTSLLTYADDTAIATVNSDLQRKTVASDQISDLLKKAIVSTEDENFYEHQGYVPKAVIRALVSEVTGIGSSGGSTLTQQLVKQQMLTDETTFKRKANEIILAHLVDKNFSKDEILTMYLNVSPFGRNNKGENIAGVQEAAKGIFGVDASKLNLAQAAFIAGLPQSPISYSPYNSDGSIKDDVSLGLKRKDFVLFSMYRNNAITKKEYEEAKAYDLKSDFLPQAAANTNEQSFLYYAVMDEAKSVLGKQLAEEAKISEKEYAKDEVKEAYETLAEQKIINGGYTIHSTIDKTIYQAMQDAAATYGYQLDDGNGTVEVGNVLMNNQTGRIIGFVGGRDFSTNQFNHAFSAERQAGSAIKPALVYAPAIDLGLIGTETRVSNYATTWGGTSSDSDEQVVNATQYNMNTFQTVREAISWSNNIPAYQIYQNTLNKEGSTSYVYDNYLAKMNYPDVDQWTYPSAPLGVVDLTVLEQTSGFQTLANGGVYQDAYMISSITDSSGHTIYEHEEDPVQVYSKATASIMNDLMRSVLTSNITSKYKPLLTALNSTLGNADWVGKTGTTNDYKDSWLVVSTPSITLSSWTGHDDGTASDEGASLRQATYMANLANAIYQSSPDTIGVTKKFTLDSSVKKEKVNTFTGEKNVKTVTFNGTTYTLPTATTTSYWAKSAVSDSQFKFGIGGTDSNYLSAWQKGATSTKK</sequence>
<keyword evidence="8" id="KW-0573">Peptidoglycan synthesis</keyword>
<dbReference type="InterPro" id="IPR050396">
    <property type="entry name" value="Glycosyltr_51/Transpeptidase"/>
</dbReference>
<evidence type="ECO:0000256" key="11">
    <source>
        <dbReference type="ARBA" id="ARBA00023268"/>
    </source>
</evidence>
<evidence type="ECO:0000256" key="2">
    <source>
        <dbReference type="ARBA" id="ARBA00022645"/>
    </source>
</evidence>
<dbReference type="Gene3D" id="1.10.3810.10">
    <property type="entry name" value="Biosynthetic peptidoglycan transglycosylase-like"/>
    <property type="match status" value="1"/>
</dbReference>
<evidence type="ECO:0000256" key="13">
    <source>
        <dbReference type="ARBA" id="ARBA00034000"/>
    </source>
</evidence>
<evidence type="ECO:0000256" key="14">
    <source>
        <dbReference type="ARBA" id="ARBA00049902"/>
    </source>
</evidence>
<dbReference type="Gene3D" id="3.40.710.10">
    <property type="entry name" value="DD-peptidase/beta-lactamase superfamily"/>
    <property type="match status" value="1"/>
</dbReference>
<dbReference type="SUPFAM" id="SSF53955">
    <property type="entry name" value="Lysozyme-like"/>
    <property type="match status" value="1"/>
</dbReference>
<dbReference type="InterPro" id="IPR023346">
    <property type="entry name" value="Lysozyme-like_dom_sf"/>
</dbReference>
<dbReference type="PANTHER" id="PTHR32282:SF32">
    <property type="entry name" value="PENICILLIN-BINDING PROTEIN 2A"/>
    <property type="match status" value="1"/>
</dbReference>
<evidence type="ECO:0000259" key="16">
    <source>
        <dbReference type="Pfam" id="PF00912"/>
    </source>
</evidence>
<evidence type="ECO:0000256" key="1">
    <source>
        <dbReference type="ARBA" id="ARBA00022475"/>
    </source>
</evidence>
<evidence type="ECO:0000256" key="15">
    <source>
        <dbReference type="SAM" id="Phobius"/>
    </source>
</evidence>
<dbReference type="GO" id="GO:0006508">
    <property type="term" value="P:proteolysis"/>
    <property type="evidence" value="ECO:0007669"/>
    <property type="project" value="UniProtKB-KW"/>
</dbReference>
<dbReference type="OrthoDB" id="9766909at2"/>
<dbReference type="PANTHER" id="PTHR32282">
    <property type="entry name" value="BINDING PROTEIN TRANSPEPTIDASE, PUTATIVE-RELATED"/>
    <property type="match status" value="1"/>
</dbReference>
<evidence type="ECO:0000256" key="4">
    <source>
        <dbReference type="ARBA" id="ARBA00022676"/>
    </source>
</evidence>
<dbReference type="GO" id="GO:0030288">
    <property type="term" value="C:outer membrane-bounded periplasmic space"/>
    <property type="evidence" value="ECO:0007669"/>
    <property type="project" value="TreeGrafter"/>
</dbReference>
<dbReference type="SUPFAM" id="SSF56601">
    <property type="entry name" value="beta-lactamase/transpeptidase-like"/>
    <property type="match status" value="1"/>
</dbReference>
<dbReference type="GO" id="GO:0009002">
    <property type="term" value="F:serine-type D-Ala-D-Ala carboxypeptidase activity"/>
    <property type="evidence" value="ECO:0007669"/>
    <property type="project" value="UniProtKB-EC"/>
</dbReference>
<dbReference type="Gene3D" id="3.40.50.12800">
    <property type="match status" value="1"/>
</dbReference>
<accession>E6LFA5</accession>
<reference evidence="17 18" key="1">
    <citation type="submission" date="2010-12" db="EMBL/GenBank/DDBJ databases">
        <authorList>
            <person name="Muzny D."/>
            <person name="Qin X."/>
            <person name="Deng J."/>
            <person name="Jiang H."/>
            <person name="Liu Y."/>
            <person name="Qu J."/>
            <person name="Song X.-Z."/>
            <person name="Zhang L."/>
            <person name="Thornton R."/>
            <person name="Coyle M."/>
            <person name="Francisco L."/>
            <person name="Jackson L."/>
            <person name="Javaid M."/>
            <person name="Korchina V."/>
            <person name="Kovar C."/>
            <person name="Mata R."/>
            <person name="Mathew T."/>
            <person name="Ngo R."/>
            <person name="Nguyen L."/>
            <person name="Nguyen N."/>
            <person name="Okwuonu G."/>
            <person name="Ongeri F."/>
            <person name="Pham C."/>
            <person name="Simmons D."/>
            <person name="Wilczek-Boney K."/>
            <person name="Hale W."/>
            <person name="Jakkamsetti A."/>
            <person name="Pham P."/>
            <person name="Ruth R."/>
            <person name="San Lucas F."/>
            <person name="Warren J."/>
            <person name="Zhang J."/>
            <person name="Zhao Z."/>
            <person name="Zhou C."/>
            <person name="Zhu D."/>
            <person name="Lee S."/>
            <person name="Bess C."/>
            <person name="Blankenburg K."/>
            <person name="Forbes L."/>
            <person name="Fu Q."/>
            <person name="Gubbala S."/>
            <person name="Hirani K."/>
            <person name="Jayaseelan J.C."/>
            <person name="Lara F."/>
            <person name="Munidasa M."/>
            <person name="Palculict T."/>
            <person name="Patil S."/>
            <person name="Pu L.-L."/>
            <person name="Saada N."/>
            <person name="Tang L."/>
            <person name="Weissenberger G."/>
            <person name="Zhu Y."/>
            <person name="Hemphill L."/>
            <person name="Shang Y."/>
            <person name="Youmans B."/>
            <person name="Ayvaz T."/>
            <person name="Ross M."/>
            <person name="Santibanez J."/>
            <person name="Aqrawi P."/>
            <person name="Gross S."/>
            <person name="Joshi V."/>
            <person name="Fowler G."/>
            <person name="Nazareth L."/>
            <person name="Reid J."/>
            <person name="Worley K."/>
            <person name="Petrosino J."/>
            <person name="Highlander S."/>
            <person name="Gibbs R."/>
        </authorList>
    </citation>
    <scope>NUCLEOTIDE SEQUENCE [LARGE SCALE GENOMIC DNA]</scope>
    <source>
        <strain evidence="18">DSM 15952 / CCUG 50447 / LMG 22039 / TP 1.5</strain>
    </source>
</reference>
<dbReference type="GO" id="GO:0008360">
    <property type="term" value="P:regulation of cell shape"/>
    <property type="evidence" value="ECO:0007669"/>
    <property type="project" value="UniProtKB-KW"/>
</dbReference>
<keyword evidence="1" id="KW-1003">Cell membrane</keyword>
<comment type="caution">
    <text evidence="17">The sequence shown here is derived from an EMBL/GenBank/DDBJ whole genome shotgun (WGS) entry which is preliminary data.</text>
</comment>
<keyword evidence="10 15" id="KW-0472">Membrane</keyword>
<gene>
    <name evidence="17" type="primary">mrcB</name>
    <name evidence="17" type="ORF">HMPREF9088_1045</name>
</gene>
<evidence type="ECO:0000313" key="18">
    <source>
        <dbReference type="Proteomes" id="UP000010296"/>
    </source>
</evidence>
<dbReference type="GO" id="GO:0008955">
    <property type="term" value="F:peptidoglycan glycosyltransferase activity"/>
    <property type="evidence" value="ECO:0007669"/>
    <property type="project" value="UniProtKB-EC"/>
</dbReference>
<comment type="catalytic activity">
    <reaction evidence="13">
        <text>Preferential cleavage: (Ac)2-L-Lys-D-Ala-|-D-Ala. Also transpeptidation of peptidyl-alanyl moieties that are N-acyl substituents of D-alanine.</text>
        <dbReference type="EC" id="3.4.16.4"/>
    </reaction>
</comment>
<keyword evidence="6 15" id="KW-0812">Transmembrane</keyword>
<comment type="catalytic activity">
    <reaction evidence="14">
        <text>[GlcNAc-(1-&gt;4)-Mur2Ac(oyl-L-Ala-gamma-D-Glu-L-Lys-D-Ala-D-Ala)](n)-di-trans,octa-cis-undecaprenyl diphosphate + beta-D-GlcNAc-(1-&gt;4)-Mur2Ac(oyl-L-Ala-gamma-D-Glu-L-Lys-D-Ala-D-Ala)-di-trans,octa-cis-undecaprenyl diphosphate = [GlcNAc-(1-&gt;4)-Mur2Ac(oyl-L-Ala-gamma-D-Glu-L-Lys-D-Ala-D-Ala)](n+1)-di-trans,octa-cis-undecaprenyl diphosphate + di-trans,octa-cis-undecaprenyl diphosphate + H(+)</text>
        <dbReference type="Rhea" id="RHEA:23708"/>
        <dbReference type="Rhea" id="RHEA-COMP:9602"/>
        <dbReference type="Rhea" id="RHEA-COMP:9603"/>
        <dbReference type="ChEBI" id="CHEBI:15378"/>
        <dbReference type="ChEBI" id="CHEBI:58405"/>
        <dbReference type="ChEBI" id="CHEBI:60033"/>
        <dbReference type="ChEBI" id="CHEBI:78435"/>
        <dbReference type="EC" id="2.4.99.28"/>
    </reaction>
</comment>
<keyword evidence="12" id="KW-0961">Cell wall biogenesis/degradation</keyword>
<dbReference type="Proteomes" id="UP000010296">
    <property type="component" value="Unassembled WGS sequence"/>
</dbReference>
<evidence type="ECO:0000256" key="9">
    <source>
        <dbReference type="ARBA" id="ARBA00022989"/>
    </source>
</evidence>
<keyword evidence="18" id="KW-1185">Reference proteome</keyword>
<evidence type="ECO:0000256" key="5">
    <source>
        <dbReference type="ARBA" id="ARBA00022679"/>
    </source>
</evidence>
<evidence type="ECO:0000256" key="6">
    <source>
        <dbReference type="ARBA" id="ARBA00022692"/>
    </source>
</evidence>
<keyword evidence="2" id="KW-0378">Hydrolase</keyword>
<keyword evidence="2" id="KW-0121">Carboxypeptidase</keyword>
<keyword evidence="4 17" id="KW-0328">Glycosyltransferase</keyword>
<dbReference type="InterPro" id="IPR012338">
    <property type="entry name" value="Beta-lactam/transpept-like"/>
</dbReference>
<keyword evidence="5 17" id="KW-0808">Transferase</keyword>
<dbReference type="STRING" id="888064.HMPREF9088_1045"/>
<proteinExistence type="predicted"/>
<feature type="domain" description="Glycosyl transferase family 51" evidence="16">
    <location>
        <begin position="92"/>
        <end position="264"/>
    </location>
</feature>
<dbReference type="eggNOG" id="COG0744">
    <property type="taxonomic scope" value="Bacteria"/>
</dbReference>
<evidence type="ECO:0000256" key="8">
    <source>
        <dbReference type="ARBA" id="ARBA00022984"/>
    </source>
</evidence>